<proteinExistence type="predicted"/>
<evidence type="ECO:0000313" key="1">
    <source>
        <dbReference type="EMBL" id="GAI44541.1"/>
    </source>
</evidence>
<comment type="caution">
    <text evidence="1">The sequence shown here is derived from an EMBL/GenBank/DDBJ whole genome shotgun (WGS) entry which is preliminary data.</text>
</comment>
<accession>X1PPX0</accession>
<organism evidence="1">
    <name type="scientific">marine sediment metagenome</name>
    <dbReference type="NCBI Taxonomy" id="412755"/>
    <lineage>
        <taxon>unclassified sequences</taxon>
        <taxon>metagenomes</taxon>
        <taxon>ecological metagenomes</taxon>
    </lineage>
</organism>
<reference evidence="1" key="1">
    <citation type="journal article" date="2014" name="Front. Microbiol.">
        <title>High frequency of phylogenetically diverse reductive dehalogenase-homologous genes in deep subseafloor sedimentary metagenomes.</title>
        <authorList>
            <person name="Kawai M."/>
            <person name="Futagami T."/>
            <person name="Toyoda A."/>
            <person name="Takaki Y."/>
            <person name="Nishi S."/>
            <person name="Hori S."/>
            <person name="Arai W."/>
            <person name="Tsubouchi T."/>
            <person name="Morono Y."/>
            <person name="Uchiyama I."/>
            <person name="Ito T."/>
            <person name="Fujiyama A."/>
            <person name="Inagaki F."/>
            <person name="Takami H."/>
        </authorList>
    </citation>
    <scope>NUCLEOTIDE SEQUENCE</scope>
    <source>
        <strain evidence="1">Expedition CK06-06</strain>
    </source>
</reference>
<feature type="non-terminal residue" evidence="1">
    <location>
        <position position="38"/>
    </location>
</feature>
<sequence>MAKLLALPSTAIIDGFKGTIDFYVHRGIPCARAWPKSP</sequence>
<protein>
    <submittedName>
        <fullName evidence="1">Uncharacterized protein</fullName>
    </submittedName>
</protein>
<name>X1PPX0_9ZZZZ</name>
<dbReference type="AlphaFoldDB" id="X1PPX0"/>
<dbReference type="EMBL" id="BARV01025459">
    <property type="protein sequence ID" value="GAI44541.1"/>
    <property type="molecule type" value="Genomic_DNA"/>
</dbReference>
<gene>
    <name evidence="1" type="ORF">S06H3_41332</name>
</gene>